<sequence length="424" mass="46339">MDLPQDHPAGRLSLEQRMTCAIRRVQKNGGNFALLLIRPRYCLVSQITRGVLVHPGLIRQIYDRLLPLVRRIDSVALLNGQNIALLAEGVKGTGAALSLARRLHALLDDPFSAMAERGAIDSDMGVVLYPLHGLTPTDLIANAKAALLQTTRPGGTDMELYNQTPPSVVTTDRGFSGAELMTAINHDELFLHYQPQAHLPDDSVCGVEALLRWQHPRHGLLYPQQFFPSARLHGVLLSLEAWALRHACMNFASWPPQVTAGMHLGINVSPSFLCDAAFPLLLDAVIGESALLPCLIRLEINAEDLVLHPAEWVSRMPAIRQLGVGIVLDHVDDLALVPKLLRMLKPGIIKLDMDIFVGEDPALVHGAIADLNEWAGQYGARLMAQNVEQVSQLAYVTDSGIGEGQGTLFYPPLPAVAVYALRNR</sequence>
<name>A0A179BKC8_ACIFR</name>
<feature type="domain" description="GGDEF" evidence="2">
    <location>
        <begin position="30"/>
        <end position="163"/>
    </location>
</feature>
<dbReference type="InterPro" id="IPR050706">
    <property type="entry name" value="Cyclic-di-GMP_PDE-like"/>
</dbReference>
<dbReference type="EMBL" id="LVXZ01000045">
    <property type="protein sequence ID" value="OAP92198.1"/>
    <property type="molecule type" value="Genomic_DNA"/>
</dbReference>
<dbReference type="InterPro" id="IPR029787">
    <property type="entry name" value="Nucleotide_cyclase"/>
</dbReference>
<dbReference type="AlphaFoldDB" id="A0A179BKC8"/>
<dbReference type="SUPFAM" id="SSF141868">
    <property type="entry name" value="EAL domain-like"/>
    <property type="match status" value="1"/>
</dbReference>
<dbReference type="PANTHER" id="PTHR33121">
    <property type="entry name" value="CYCLIC DI-GMP PHOSPHODIESTERASE PDEF"/>
    <property type="match status" value="1"/>
</dbReference>
<evidence type="ECO:0000259" key="1">
    <source>
        <dbReference type="PROSITE" id="PS50883"/>
    </source>
</evidence>
<dbReference type="InterPro" id="IPR035919">
    <property type="entry name" value="EAL_sf"/>
</dbReference>
<dbReference type="PROSITE" id="PS50887">
    <property type="entry name" value="GGDEF"/>
    <property type="match status" value="1"/>
</dbReference>
<evidence type="ECO:0008006" key="5">
    <source>
        <dbReference type="Google" id="ProtNLM"/>
    </source>
</evidence>
<accession>A0A179BKC8</accession>
<keyword evidence="4" id="KW-1185">Reference proteome</keyword>
<evidence type="ECO:0000259" key="2">
    <source>
        <dbReference type="PROSITE" id="PS50887"/>
    </source>
</evidence>
<proteinExistence type="predicted"/>
<dbReference type="InterPro" id="IPR000160">
    <property type="entry name" value="GGDEF_dom"/>
</dbReference>
<organism evidence="3 4">
    <name type="scientific">Acidithiobacillus ferrooxidans</name>
    <name type="common">Thiobacillus ferrooxidans</name>
    <dbReference type="NCBI Taxonomy" id="920"/>
    <lineage>
        <taxon>Bacteria</taxon>
        <taxon>Pseudomonadati</taxon>
        <taxon>Pseudomonadota</taxon>
        <taxon>Acidithiobacillia</taxon>
        <taxon>Acidithiobacillales</taxon>
        <taxon>Acidithiobacillaceae</taxon>
        <taxon>Acidithiobacillus</taxon>
    </lineage>
</organism>
<feature type="domain" description="EAL" evidence="1">
    <location>
        <begin position="173"/>
        <end position="424"/>
    </location>
</feature>
<dbReference type="PROSITE" id="PS50883">
    <property type="entry name" value="EAL"/>
    <property type="match status" value="1"/>
</dbReference>
<evidence type="ECO:0000313" key="4">
    <source>
        <dbReference type="Proteomes" id="UP000078302"/>
    </source>
</evidence>
<evidence type="ECO:0000313" key="3">
    <source>
        <dbReference type="EMBL" id="OAP92198.1"/>
    </source>
</evidence>
<dbReference type="InterPro" id="IPR043128">
    <property type="entry name" value="Rev_trsase/Diguanyl_cyclase"/>
</dbReference>
<dbReference type="SUPFAM" id="SSF55073">
    <property type="entry name" value="Nucleotide cyclase"/>
    <property type="match status" value="1"/>
</dbReference>
<dbReference type="RefSeq" id="WP_064218457.1">
    <property type="nucleotide sequence ID" value="NZ_LVXZ01000045.1"/>
</dbReference>
<dbReference type="InterPro" id="IPR001633">
    <property type="entry name" value="EAL_dom"/>
</dbReference>
<protein>
    <recommendedName>
        <fullName evidence="5">EAL domain-containing protein</fullName>
    </recommendedName>
</protein>
<dbReference type="OrthoDB" id="9813903at2"/>
<dbReference type="Pfam" id="PF00563">
    <property type="entry name" value="EAL"/>
    <property type="match status" value="1"/>
</dbReference>
<dbReference type="CDD" id="cd01948">
    <property type="entry name" value="EAL"/>
    <property type="match status" value="1"/>
</dbReference>
<comment type="caution">
    <text evidence="3">The sequence shown here is derived from an EMBL/GenBank/DDBJ whole genome shotgun (WGS) entry which is preliminary data.</text>
</comment>
<gene>
    <name evidence="3" type="ORF">A4H96_04355</name>
</gene>
<dbReference type="GO" id="GO:0071111">
    <property type="term" value="F:cyclic-guanylate-specific phosphodiesterase activity"/>
    <property type="evidence" value="ECO:0007669"/>
    <property type="project" value="InterPro"/>
</dbReference>
<dbReference type="Pfam" id="PF00990">
    <property type="entry name" value="GGDEF"/>
    <property type="match status" value="1"/>
</dbReference>
<dbReference type="PANTHER" id="PTHR33121:SF70">
    <property type="entry name" value="SIGNALING PROTEIN YKOW"/>
    <property type="match status" value="1"/>
</dbReference>
<reference evidence="3 4" key="1">
    <citation type="submission" date="2016-04" db="EMBL/GenBank/DDBJ databases">
        <title>Acidithiobacillus ferrooxidans genome sequencing and assembly.</title>
        <authorList>
            <person name="Zhou Z."/>
        </authorList>
    </citation>
    <scope>NUCLEOTIDE SEQUENCE [LARGE SCALE GENOMIC DNA]</scope>
    <source>
        <strain evidence="3 4">BY0502</strain>
    </source>
</reference>
<dbReference type="Gene3D" id="3.30.70.270">
    <property type="match status" value="1"/>
</dbReference>
<dbReference type="SMART" id="SM00052">
    <property type="entry name" value="EAL"/>
    <property type="match status" value="1"/>
</dbReference>
<dbReference type="Proteomes" id="UP000078302">
    <property type="component" value="Unassembled WGS sequence"/>
</dbReference>
<dbReference type="Gene3D" id="3.20.20.450">
    <property type="entry name" value="EAL domain"/>
    <property type="match status" value="1"/>
</dbReference>